<proteinExistence type="inferred from homology"/>
<dbReference type="PROSITE" id="PS50928">
    <property type="entry name" value="ABC_TM1"/>
    <property type="match status" value="1"/>
</dbReference>
<feature type="domain" description="ABC transmembrane type-1" evidence="8">
    <location>
        <begin position="72"/>
        <end position="261"/>
    </location>
</feature>
<keyword evidence="3" id="KW-1003">Cell membrane</keyword>
<comment type="caution">
    <text evidence="9">The sequence shown here is derived from an EMBL/GenBank/DDBJ whole genome shotgun (WGS) entry which is preliminary data.</text>
</comment>
<dbReference type="InterPro" id="IPR050366">
    <property type="entry name" value="BP-dependent_transpt_permease"/>
</dbReference>
<organism evidence="9 10">
    <name type="scientific">Mesorhizobium shangrilense</name>
    <dbReference type="NCBI Taxonomy" id="460060"/>
    <lineage>
        <taxon>Bacteria</taxon>
        <taxon>Pseudomonadati</taxon>
        <taxon>Pseudomonadota</taxon>
        <taxon>Alphaproteobacteria</taxon>
        <taxon>Hyphomicrobiales</taxon>
        <taxon>Phyllobacteriaceae</taxon>
        <taxon>Mesorhizobium</taxon>
    </lineage>
</organism>
<comment type="similarity">
    <text evidence="7">Belongs to the binding-protein-dependent transport system permease family.</text>
</comment>
<keyword evidence="10" id="KW-1185">Reference proteome</keyword>
<keyword evidence="5 7" id="KW-1133">Transmembrane helix</keyword>
<reference evidence="9 10" key="1">
    <citation type="submission" date="2024-06" db="EMBL/GenBank/DDBJ databases">
        <authorList>
            <person name="Kim D.-U."/>
        </authorList>
    </citation>
    <scope>NUCLEOTIDE SEQUENCE [LARGE SCALE GENOMIC DNA]</scope>
    <source>
        <strain evidence="9 10">KACC15460</strain>
    </source>
</reference>
<feature type="transmembrane region" description="Helical" evidence="7">
    <location>
        <begin position="201"/>
        <end position="221"/>
    </location>
</feature>
<dbReference type="PANTHER" id="PTHR43386:SF25">
    <property type="entry name" value="PEPTIDE ABC TRANSPORTER PERMEASE PROTEIN"/>
    <property type="match status" value="1"/>
</dbReference>
<sequence>MSAFALRKAPITAKFGLAVIVLCFFTALFAPLIAPYGQAEVVGDAFLPWSASNIFGTDSIGRDMLSRIIFGARNSVGIAVVTTVLAFLIGAAFGIFAAVVRPFYDQVISRVVDVFMAIPSLIFQLLLLAAFGVSFLNIVLIIAFVDSTRVFRLVRAVSIDIVQLDFIEAARLRGEGVLYLVFKEVLPNAAGPMIVEFGVRFCYVFLSIAALSFLGVGVQPPYADWGSMVRENAALIGYGDITPLVPAGAIALLTVAVNFVVDWRLRVMSTVRD</sequence>
<evidence type="ECO:0000256" key="6">
    <source>
        <dbReference type="ARBA" id="ARBA00023136"/>
    </source>
</evidence>
<dbReference type="Proteomes" id="UP001548832">
    <property type="component" value="Unassembled WGS sequence"/>
</dbReference>
<dbReference type="EMBL" id="JBEWSZ010000014">
    <property type="protein sequence ID" value="MET2832850.1"/>
    <property type="molecule type" value="Genomic_DNA"/>
</dbReference>
<evidence type="ECO:0000256" key="3">
    <source>
        <dbReference type="ARBA" id="ARBA00022475"/>
    </source>
</evidence>
<dbReference type="CDD" id="cd06261">
    <property type="entry name" value="TM_PBP2"/>
    <property type="match status" value="1"/>
</dbReference>
<evidence type="ECO:0000256" key="5">
    <source>
        <dbReference type="ARBA" id="ARBA00022989"/>
    </source>
</evidence>
<dbReference type="Gene3D" id="1.10.3720.10">
    <property type="entry name" value="MetI-like"/>
    <property type="match status" value="1"/>
</dbReference>
<keyword evidence="4 7" id="KW-0812">Transmembrane</keyword>
<feature type="transmembrane region" description="Helical" evidence="7">
    <location>
        <begin position="121"/>
        <end position="145"/>
    </location>
</feature>
<keyword evidence="2 7" id="KW-0813">Transport</keyword>
<feature type="transmembrane region" description="Helical" evidence="7">
    <location>
        <begin position="77"/>
        <end position="101"/>
    </location>
</feature>
<evidence type="ECO:0000256" key="2">
    <source>
        <dbReference type="ARBA" id="ARBA00022448"/>
    </source>
</evidence>
<keyword evidence="6 7" id="KW-0472">Membrane</keyword>
<dbReference type="Pfam" id="PF00528">
    <property type="entry name" value="BPD_transp_1"/>
    <property type="match status" value="1"/>
</dbReference>
<feature type="transmembrane region" description="Helical" evidence="7">
    <location>
        <begin position="241"/>
        <end position="261"/>
    </location>
</feature>
<dbReference type="InterPro" id="IPR035906">
    <property type="entry name" value="MetI-like_sf"/>
</dbReference>
<evidence type="ECO:0000256" key="4">
    <source>
        <dbReference type="ARBA" id="ARBA00022692"/>
    </source>
</evidence>
<dbReference type="PANTHER" id="PTHR43386">
    <property type="entry name" value="OLIGOPEPTIDE TRANSPORT SYSTEM PERMEASE PROTEIN APPC"/>
    <property type="match status" value="1"/>
</dbReference>
<dbReference type="InterPro" id="IPR000515">
    <property type="entry name" value="MetI-like"/>
</dbReference>
<name>A0ABV2DRZ9_9HYPH</name>
<dbReference type="RefSeq" id="WP_354465057.1">
    <property type="nucleotide sequence ID" value="NZ_JBEWSZ010000014.1"/>
</dbReference>
<evidence type="ECO:0000256" key="1">
    <source>
        <dbReference type="ARBA" id="ARBA00004651"/>
    </source>
</evidence>
<feature type="transmembrane region" description="Helical" evidence="7">
    <location>
        <begin position="12"/>
        <end position="34"/>
    </location>
</feature>
<gene>
    <name evidence="9" type="ORF">ABVQ20_38675</name>
</gene>
<protein>
    <submittedName>
        <fullName evidence="9">ABC transporter permease</fullName>
    </submittedName>
</protein>
<accession>A0ABV2DRZ9</accession>
<dbReference type="SUPFAM" id="SSF161098">
    <property type="entry name" value="MetI-like"/>
    <property type="match status" value="1"/>
</dbReference>
<evidence type="ECO:0000259" key="8">
    <source>
        <dbReference type="PROSITE" id="PS50928"/>
    </source>
</evidence>
<evidence type="ECO:0000256" key="7">
    <source>
        <dbReference type="RuleBase" id="RU363032"/>
    </source>
</evidence>
<evidence type="ECO:0000313" key="10">
    <source>
        <dbReference type="Proteomes" id="UP001548832"/>
    </source>
</evidence>
<evidence type="ECO:0000313" key="9">
    <source>
        <dbReference type="EMBL" id="MET2832850.1"/>
    </source>
</evidence>
<comment type="subcellular location">
    <subcellularLocation>
        <location evidence="1 7">Cell membrane</location>
        <topology evidence="1 7">Multi-pass membrane protein</topology>
    </subcellularLocation>
</comment>